<dbReference type="AlphaFoldDB" id="A0A4Z2HYZ0"/>
<evidence type="ECO:0000313" key="2">
    <source>
        <dbReference type="Proteomes" id="UP000314294"/>
    </source>
</evidence>
<dbReference type="Proteomes" id="UP000314294">
    <property type="component" value="Unassembled WGS sequence"/>
</dbReference>
<comment type="caution">
    <text evidence="1">The sequence shown here is derived from an EMBL/GenBank/DDBJ whole genome shotgun (WGS) entry which is preliminary data.</text>
</comment>
<gene>
    <name evidence="1" type="ORF">EYF80_019290</name>
</gene>
<keyword evidence="2" id="KW-1185">Reference proteome</keyword>
<name>A0A4Z2HYZ0_9TELE</name>
<protein>
    <submittedName>
        <fullName evidence="1">Uncharacterized protein</fullName>
    </submittedName>
</protein>
<dbReference type="EMBL" id="SRLO01000162">
    <property type="protein sequence ID" value="TNN70555.1"/>
    <property type="molecule type" value="Genomic_DNA"/>
</dbReference>
<accession>A0A4Z2HYZ0</accession>
<sequence>MEREYILGEEGRPEELKALNVIIRAVGEPSSNHTQITYTLTPTYNTSHPRVLMPIKSERKREREGCGGLEDEEGRVQRLDDLRSRCQKPKAMSQIGERYAERRRTRHKLLPLLIVYWRRHSALPSLAQDSDQ</sequence>
<evidence type="ECO:0000313" key="1">
    <source>
        <dbReference type="EMBL" id="TNN70555.1"/>
    </source>
</evidence>
<reference evidence="1 2" key="1">
    <citation type="submission" date="2019-03" db="EMBL/GenBank/DDBJ databases">
        <title>First draft genome of Liparis tanakae, snailfish: a comprehensive survey of snailfish specific genes.</title>
        <authorList>
            <person name="Kim W."/>
            <person name="Song I."/>
            <person name="Jeong J.-H."/>
            <person name="Kim D."/>
            <person name="Kim S."/>
            <person name="Ryu S."/>
            <person name="Song J.Y."/>
            <person name="Lee S.K."/>
        </authorList>
    </citation>
    <scope>NUCLEOTIDE SEQUENCE [LARGE SCALE GENOMIC DNA]</scope>
    <source>
        <tissue evidence="1">Muscle</tissue>
    </source>
</reference>
<organism evidence="1 2">
    <name type="scientific">Liparis tanakae</name>
    <name type="common">Tanaka's snailfish</name>
    <dbReference type="NCBI Taxonomy" id="230148"/>
    <lineage>
        <taxon>Eukaryota</taxon>
        <taxon>Metazoa</taxon>
        <taxon>Chordata</taxon>
        <taxon>Craniata</taxon>
        <taxon>Vertebrata</taxon>
        <taxon>Euteleostomi</taxon>
        <taxon>Actinopterygii</taxon>
        <taxon>Neopterygii</taxon>
        <taxon>Teleostei</taxon>
        <taxon>Neoteleostei</taxon>
        <taxon>Acanthomorphata</taxon>
        <taxon>Eupercaria</taxon>
        <taxon>Perciformes</taxon>
        <taxon>Cottioidei</taxon>
        <taxon>Cottales</taxon>
        <taxon>Liparidae</taxon>
        <taxon>Liparis</taxon>
    </lineage>
</organism>
<proteinExistence type="predicted"/>